<feature type="coiled-coil region" evidence="1">
    <location>
        <begin position="94"/>
        <end position="153"/>
    </location>
</feature>
<dbReference type="Proteomes" id="UP000245207">
    <property type="component" value="Unassembled WGS sequence"/>
</dbReference>
<name>A0A2U1LDU3_ARTAN</name>
<proteinExistence type="predicted"/>
<dbReference type="PANTHER" id="PTHR46681:SF1">
    <property type="entry name" value="KINETOCHORE PROTEIN NDC80 HOMOLOG"/>
    <property type="match status" value="1"/>
</dbReference>
<protein>
    <submittedName>
        <fullName evidence="2">Kinetochore protein Ndc80</fullName>
    </submittedName>
</protein>
<comment type="caution">
    <text evidence="2">The sequence shown here is derived from an EMBL/GenBank/DDBJ whole genome shotgun (WGS) entry which is preliminary data.</text>
</comment>
<sequence length="287" mass="32020">MYACTGLVGAATIQIKSREVADDCKHQQRLKLGNGFQYELNAKGSTPIEVLGDYKSTLKPGLNSSIEEVKRTKMESLESKVRLQQVSSDIAAKIKAKENRIAILQSQIDELTNQISAIQKGTQDYISRCEMEARQLQEKFEAESHNVDLVEKEALEFLEGGQMVRMKEQSKESNLGPIMQIVLRRDDSVIFTKWMTSVNKSYNHRICIFVKNAKAALQETTVRSEEEVQMCAYQLLALIDSVSKYKEFTASKISQMKDVVSETAAAIAQAPNDSLASSIGTLPQSKV</sequence>
<dbReference type="STRING" id="35608.A0A2U1LDU3"/>
<dbReference type="InterPro" id="IPR055307">
    <property type="entry name" value="NDC80_plants"/>
</dbReference>
<evidence type="ECO:0000256" key="1">
    <source>
        <dbReference type="SAM" id="Coils"/>
    </source>
</evidence>
<evidence type="ECO:0000313" key="3">
    <source>
        <dbReference type="Proteomes" id="UP000245207"/>
    </source>
</evidence>
<dbReference type="AlphaFoldDB" id="A0A2U1LDU3"/>
<keyword evidence="1" id="KW-0175">Coiled coil</keyword>
<reference evidence="2 3" key="1">
    <citation type="journal article" date="2018" name="Mol. Plant">
        <title>The genome of Artemisia annua provides insight into the evolution of Asteraceae family and artemisinin biosynthesis.</title>
        <authorList>
            <person name="Shen Q."/>
            <person name="Zhang L."/>
            <person name="Liao Z."/>
            <person name="Wang S."/>
            <person name="Yan T."/>
            <person name="Shi P."/>
            <person name="Liu M."/>
            <person name="Fu X."/>
            <person name="Pan Q."/>
            <person name="Wang Y."/>
            <person name="Lv Z."/>
            <person name="Lu X."/>
            <person name="Zhang F."/>
            <person name="Jiang W."/>
            <person name="Ma Y."/>
            <person name="Chen M."/>
            <person name="Hao X."/>
            <person name="Li L."/>
            <person name="Tang Y."/>
            <person name="Lv G."/>
            <person name="Zhou Y."/>
            <person name="Sun X."/>
            <person name="Brodelius P.E."/>
            <person name="Rose J.K.C."/>
            <person name="Tang K."/>
        </authorList>
    </citation>
    <scope>NUCLEOTIDE SEQUENCE [LARGE SCALE GENOMIC DNA]</scope>
    <source>
        <strain evidence="3">cv. Huhao1</strain>
        <tissue evidence="2">Leaf</tissue>
    </source>
</reference>
<evidence type="ECO:0000313" key="2">
    <source>
        <dbReference type="EMBL" id="PWA47153.1"/>
    </source>
</evidence>
<accession>A0A2U1LDU3</accession>
<organism evidence="2 3">
    <name type="scientific">Artemisia annua</name>
    <name type="common">Sweet wormwood</name>
    <dbReference type="NCBI Taxonomy" id="35608"/>
    <lineage>
        <taxon>Eukaryota</taxon>
        <taxon>Viridiplantae</taxon>
        <taxon>Streptophyta</taxon>
        <taxon>Embryophyta</taxon>
        <taxon>Tracheophyta</taxon>
        <taxon>Spermatophyta</taxon>
        <taxon>Magnoliopsida</taxon>
        <taxon>eudicotyledons</taxon>
        <taxon>Gunneridae</taxon>
        <taxon>Pentapetalae</taxon>
        <taxon>asterids</taxon>
        <taxon>campanulids</taxon>
        <taxon>Asterales</taxon>
        <taxon>Asteraceae</taxon>
        <taxon>Asteroideae</taxon>
        <taxon>Anthemideae</taxon>
        <taxon>Artemisiinae</taxon>
        <taxon>Artemisia</taxon>
    </lineage>
</organism>
<keyword evidence="3" id="KW-1185">Reference proteome</keyword>
<dbReference type="OrthoDB" id="7459479at2759"/>
<gene>
    <name evidence="2" type="ORF">CTI12_AA385840</name>
</gene>
<dbReference type="PANTHER" id="PTHR46681">
    <property type="entry name" value="KINETOCHORE PROTEIN NDC80 HOMOLOG"/>
    <property type="match status" value="1"/>
</dbReference>
<dbReference type="EMBL" id="PKPP01009941">
    <property type="protein sequence ID" value="PWA47153.1"/>
    <property type="molecule type" value="Genomic_DNA"/>
</dbReference>